<evidence type="ECO:0000259" key="1">
    <source>
        <dbReference type="Pfam" id="PF13547"/>
    </source>
</evidence>
<dbReference type="SUPFAM" id="SSF51445">
    <property type="entry name" value="(Trans)glycosidases"/>
    <property type="match status" value="1"/>
</dbReference>
<organism evidence="4 5">
    <name type="scientific">Fuscovulum blasticum DSM 2131</name>
    <dbReference type="NCBI Taxonomy" id="1188250"/>
    <lineage>
        <taxon>Bacteria</taxon>
        <taxon>Pseudomonadati</taxon>
        <taxon>Pseudomonadota</taxon>
        <taxon>Alphaproteobacteria</taxon>
        <taxon>Rhodobacterales</taxon>
        <taxon>Paracoccaceae</taxon>
        <taxon>Pseudogemmobacter</taxon>
    </lineage>
</organism>
<dbReference type="EMBL" id="PZKE01000006">
    <property type="protein sequence ID" value="PTE14840.1"/>
    <property type="molecule type" value="Genomic_DNA"/>
</dbReference>
<accession>A0A2T4JAA9</accession>
<dbReference type="RefSeq" id="WP_107673093.1">
    <property type="nucleotide sequence ID" value="NZ_PZKE01000006.1"/>
</dbReference>
<feature type="domain" description="Tip attachment protein J" evidence="2">
    <location>
        <begin position="790"/>
        <end position="947"/>
    </location>
</feature>
<dbReference type="Pfam" id="PF13550">
    <property type="entry name" value="Phage-tail_3"/>
    <property type="match status" value="1"/>
</dbReference>
<sequence>MATLLLSAAGAAIGAGFGGTILGLSGAVIGRAIGATLGRAIDQRILGGGSDPVEVGRIDRLRLTGASEGAPVARIWGRMRVAGQAIWSSQFVEHANSSRGGKGGRPSVTQYSYSVSLAIGLCEGEILKVGRIWADGAEVDLSTLSYRVYRGTEDQLPDSKIEAIEGAGQAPAYRGLAYVVFEDLDLTPYGSRIPQFTFEVVRAAQGGEPTLADVIRAVALIPGTGEYALATSEVHYAYGPGRNRTANVNSASGRSDFLTSFDHLTSELPNVGSVSLVASWFGSDLRCGVCKIRPKVEQVAHDGVRMPWRSGGIRRAEALEVPRIEGRSIYGGTPADAAVIEAIRAVRAAGREVMFYPFILMDQVSGNGLADPWSGAASQPALPWRGRITCSTAPGRAGSPDASAAVAAEVDAFFGTAKPADFVISGRDVLYHGPDEWSFRRFVLHYAMLCKAAGGVDAFCIGSELPGMTRLRDGAGGFPAVAALRQLAADVRQVLGAGCKLTYAADWTEYGSYVVGDGVHFPLDPLWSDPAIDFVGIDNYLPMSDWRDGTDHADAGWGAIHDLGYLKSNIAGGEAFDWYYDSPAGEAAQVRLPITDGAHGEPWVFRAKDLKGWWENDHYPRVAGVRAAVPTGWVPGSKPIRFTEYGCAAIDKATNQPNRFLDIHSSESALPRASLGFRDDVIQMQYYRAMAEFWADPANNPAASAYEGRMVDLARCHAWAWDSRPFPAFPSRSDLWSDGAAYGRGHWLNGRATNQPLAAVVQEICARSGGVAVDTKALFGVVRGYAHAENQTARATLQPLAAAFAFDAVERDGALRFLPRRPGVDHQITAGTLAMSDDLDGVVEHLRASEPEMAGFVRLGHVESDGDYEIRAAEARIPDETRPSVMASDMQLVLTAGEASEIVLRWLSESRVARDAVRLALPQSSRQLGAGDRIELPDGSTYRVDRIDHGDVRLIEAVRVEGSLYERRPGLEDTPSARAFVAPVPVFPVFLDLPILTGEEKPHAPYVAVAADPWPGSVAVWSSASDSGFELNRLVAAPSIVGVTESELPAFPAGLWDRGPALRVKVVGGRLSAASALDVLNGANAMAIGDGGASGWEIFQFASATLVAEDTYDLSLRLRGQLGTGEAMLRPWPAGSTVVLLDRSLSQIDLPVSALGLARHYRIGAALRGYDDPNIVEATLAFDGVGLRPYSVAHLRATGRSGTPVTARWVRRTRLDGDGWNAGDVPLGEETETYLVRVMVGAAIRAEYTSTTCLFEYPASAQASDGVSSGFSLAVAQVSSRFGPGPFRQVFVPA</sequence>
<protein>
    <submittedName>
        <fullName evidence="4">Host specificity protein</fullName>
    </submittedName>
</protein>
<evidence type="ECO:0000313" key="5">
    <source>
        <dbReference type="Proteomes" id="UP000241362"/>
    </source>
</evidence>
<name>A0A2T4JAA9_FUSBL</name>
<feature type="domain" description="Rcc01698-like C-terminal" evidence="3">
    <location>
        <begin position="1040"/>
        <end position="1139"/>
    </location>
</feature>
<dbReference type="CDD" id="cd19607">
    <property type="entry name" value="GTA_TIM-barrel-like"/>
    <property type="match status" value="1"/>
</dbReference>
<proteinExistence type="predicted"/>
<reference evidence="4 5" key="1">
    <citation type="submission" date="2018-03" db="EMBL/GenBank/DDBJ databases">
        <title>Rhodobacter blasticus.</title>
        <authorList>
            <person name="Meyer T.E."/>
            <person name="Miller S."/>
            <person name="Lodha T."/>
            <person name="Gandham S."/>
            <person name="Chintalapati S."/>
            <person name="Chintalapati V.R."/>
        </authorList>
    </citation>
    <scope>NUCLEOTIDE SEQUENCE [LARGE SCALE GENOMIC DNA]</scope>
    <source>
        <strain evidence="4 5">DSM 2131</strain>
    </source>
</reference>
<dbReference type="Gene3D" id="3.20.20.80">
    <property type="entry name" value="Glycosidases"/>
    <property type="match status" value="1"/>
</dbReference>
<dbReference type="Pfam" id="PF13547">
    <property type="entry name" value="GTA_TIM"/>
    <property type="match status" value="1"/>
</dbReference>
<keyword evidence="5" id="KW-1185">Reference proteome</keyword>
<comment type="caution">
    <text evidence="4">The sequence shown here is derived from an EMBL/GenBank/DDBJ whole genome shotgun (WGS) entry which is preliminary data.</text>
</comment>
<dbReference type="InterPro" id="IPR056490">
    <property type="entry name" value="Rcc01698_C"/>
</dbReference>
<evidence type="ECO:0000259" key="2">
    <source>
        <dbReference type="Pfam" id="PF13550"/>
    </source>
</evidence>
<dbReference type="InterPro" id="IPR025195">
    <property type="entry name" value="GTA_TIM_dom"/>
</dbReference>
<dbReference type="InterPro" id="IPR032876">
    <property type="entry name" value="J_dom"/>
</dbReference>
<dbReference type="Proteomes" id="UP000241362">
    <property type="component" value="Unassembled WGS sequence"/>
</dbReference>
<evidence type="ECO:0000313" key="4">
    <source>
        <dbReference type="EMBL" id="PTE14840.1"/>
    </source>
</evidence>
<dbReference type="Pfam" id="PF23666">
    <property type="entry name" value="Rcc01698_C"/>
    <property type="match status" value="1"/>
</dbReference>
<dbReference type="InterPro" id="IPR017853">
    <property type="entry name" value="GH"/>
</dbReference>
<evidence type="ECO:0000259" key="3">
    <source>
        <dbReference type="Pfam" id="PF23666"/>
    </source>
</evidence>
<feature type="domain" description="GTA TIM-barrel-like" evidence="1">
    <location>
        <begin position="437"/>
        <end position="730"/>
    </location>
</feature>
<gene>
    <name evidence="4" type="ORF">C5F44_08580</name>
</gene>